<keyword evidence="4" id="KW-1185">Reference proteome</keyword>
<dbReference type="Gene3D" id="3.40.50.300">
    <property type="entry name" value="P-loop containing nucleotide triphosphate hydrolases"/>
    <property type="match status" value="2"/>
</dbReference>
<evidence type="ECO:0000313" key="3">
    <source>
        <dbReference type="EMBL" id="GHO96377.1"/>
    </source>
</evidence>
<dbReference type="InterPro" id="IPR002789">
    <property type="entry name" value="HerA_central"/>
</dbReference>
<dbReference type="InterPro" id="IPR008571">
    <property type="entry name" value="HerA-like"/>
</dbReference>
<reference evidence="3" key="1">
    <citation type="submission" date="2020-10" db="EMBL/GenBank/DDBJ databases">
        <title>Taxonomic study of unclassified bacteria belonging to the class Ktedonobacteria.</title>
        <authorList>
            <person name="Yabe S."/>
            <person name="Wang C.M."/>
            <person name="Zheng Y."/>
            <person name="Sakai Y."/>
            <person name="Cavaletti L."/>
            <person name="Monciardini P."/>
            <person name="Donadio S."/>
        </authorList>
    </citation>
    <scope>NUCLEOTIDE SEQUENCE</scope>
    <source>
        <strain evidence="3">ID150040</strain>
    </source>
</reference>
<proteinExistence type="predicted"/>
<dbReference type="EMBL" id="BNJK01000001">
    <property type="protein sequence ID" value="GHO96377.1"/>
    <property type="molecule type" value="Genomic_DNA"/>
</dbReference>
<dbReference type="PANTHER" id="PTHR42957:SF1">
    <property type="entry name" value="HELICASE MJ1565-RELATED"/>
    <property type="match status" value="1"/>
</dbReference>
<dbReference type="Pfam" id="PF01935">
    <property type="entry name" value="DUF87"/>
    <property type="match status" value="1"/>
</dbReference>
<dbReference type="Proteomes" id="UP000597444">
    <property type="component" value="Unassembled WGS sequence"/>
</dbReference>
<gene>
    <name evidence="3" type="ORF">KSF_064250</name>
</gene>
<dbReference type="AlphaFoldDB" id="A0A8J3N6R1"/>
<comment type="caution">
    <text evidence="3">The sequence shown here is derived from an EMBL/GenBank/DDBJ whole genome shotgun (WGS) entry which is preliminary data.</text>
</comment>
<evidence type="ECO:0000313" key="4">
    <source>
        <dbReference type="Proteomes" id="UP000597444"/>
    </source>
</evidence>
<feature type="region of interest" description="Disordered" evidence="1">
    <location>
        <begin position="1085"/>
        <end position="1106"/>
    </location>
</feature>
<name>A0A8J3N6R1_9CHLR</name>
<evidence type="ECO:0000256" key="1">
    <source>
        <dbReference type="SAM" id="MobiDB-lite"/>
    </source>
</evidence>
<evidence type="ECO:0000259" key="2">
    <source>
        <dbReference type="Pfam" id="PF01935"/>
    </source>
</evidence>
<organism evidence="3 4">
    <name type="scientific">Reticulibacter mediterranei</name>
    <dbReference type="NCBI Taxonomy" id="2778369"/>
    <lineage>
        <taxon>Bacteria</taxon>
        <taxon>Bacillati</taxon>
        <taxon>Chloroflexota</taxon>
        <taxon>Ktedonobacteria</taxon>
        <taxon>Ktedonobacterales</taxon>
        <taxon>Reticulibacteraceae</taxon>
        <taxon>Reticulibacter</taxon>
    </lineage>
</organism>
<dbReference type="InterPro" id="IPR027417">
    <property type="entry name" value="P-loop_NTPase"/>
</dbReference>
<dbReference type="PANTHER" id="PTHR42957">
    <property type="entry name" value="HELICASE MJ1565-RELATED"/>
    <property type="match status" value="1"/>
</dbReference>
<dbReference type="RefSeq" id="WP_220207009.1">
    <property type="nucleotide sequence ID" value="NZ_BNJK01000001.1"/>
</dbReference>
<feature type="domain" description="Helicase HerA central" evidence="2">
    <location>
        <begin position="396"/>
        <end position="482"/>
    </location>
</feature>
<protein>
    <recommendedName>
        <fullName evidence="2">Helicase HerA central domain-containing protein</fullName>
    </recommendedName>
</protein>
<sequence length="1106" mass="124761">MIPGFDVETSNVLGRLIGQFERFHLEGTTPQEFDPQDLFVGSEQVFFRIRGLASFWLSSARNPGATNPYVNFGQYMSDLVIAAHNQQLADLTLVILGAPHKTTVYLSLGSEQATRTILEGIFPGIQMERFSAGDISAMLPDHFMKKGIITGIPSNKSFGTGTEVQRMAYAQQSGNAPFNLDQIQLERVLRGMHGASWAYIIQAHPRPRLKVIEARMRIIDLLTQVYQKLRTQWTSMKQDNEQLTTSESGGSSQTFSGDLLNYRAQYLIQLLEHDLERHDQAMAAGQWTVKAYFGAGNLNDAQRLGSLLLGVLAGTDSRPEPLRATICQTNGTPLKDFHTYLTSHEVGMLIRLPREEVQGYAIHDHVNFDVDFQSIDQVELPLGHIQQNGKNTPETYNISLEHLTKHAVVIGVTGSGKTTTVMNLLDRVVEANKPFLVIEPAKTEYRSLHRIFSQKTSMRIYTLGSEMIAPFRLNPFEFETDDEPGSVSLLSHIDSLKAVFNAAFPLYAPMPQVLETALHEIYEDKGWDLTSGVNQRLTDWSQRHEYPIFPTMTDLYYKVEEVTVRLGYHHEIESNVKAALKSRIGSLRIGSKGLMLDTARGISMHDLLSTPTILELENIGNDDEKTFLMGLFLTRLYEFRRLQAATGLLPPGFQHLLVFEEAHRLLKNTSTQVNDEGSNPRAQAIETFTNMLSEVRAYGQGVLVAEQIPSKLAPDVLKNTNLKIAHRLIASDDRQSIGQTMSLTEEQQNHLSKLVPGMAAVYAEGNDHAYLVRIDNYKRNISPLLDRDLKRLSQEYASVQPYQAILDIDEYKLPMSSTGGPDPTIYQAAGKLLDSEKSKWLWSNIILRIVASPANTFDILLRFSEQVEEDMSFLLPEQHNAVLQMVLVRGSFELMQQRGAQAGWTYEQTEELSHLLTLGLSQFIRTYAAAEEAAPDLEPDDIEAQFRDGMIQAGNYLEQFANRYKLLMKRRQGPFAGCSYCPARCLYRSEVRTLLSQKNRTWISDELSSSAHGTEDERYQAVAEVTMHIVRNWAGKDIEETADPQAQMPEVAFCASLHTIATSDYTEYEQAILGMNFKEHFFPENLEEEEDLEEEEEEEETFPLSD</sequence>
<dbReference type="SUPFAM" id="SSF52540">
    <property type="entry name" value="P-loop containing nucleoside triphosphate hydrolases"/>
    <property type="match status" value="1"/>
</dbReference>
<accession>A0A8J3N6R1</accession>